<proteinExistence type="predicted"/>
<feature type="domain" description="DUF7798" evidence="1">
    <location>
        <begin position="1"/>
        <end position="85"/>
    </location>
</feature>
<reference evidence="2" key="1">
    <citation type="submission" date="2022-11" db="EMBL/GenBank/DDBJ databases">
        <authorList>
            <person name="Hyden B.L."/>
            <person name="Feng K."/>
            <person name="Yates T."/>
            <person name="Jawdy S."/>
            <person name="Smart L.B."/>
            <person name="Muchero W."/>
        </authorList>
    </citation>
    <scope>NUCLEOTIDE SEQUENCE</scope>
    <source>
        <tissue evidence="2">Shoot tip</tissue>
    </source>
</reference>
<evidence type="ECO:0000259" key="1">
    <source>
        <dbReference type="Pfam" id="PF25074"/>
    </source>
</evidence>
<protein>
    <submittedName>
        <fullName evidence="2">BAT2 DOMAIN PROTEIN</fullName>
    </submittedName>
</protein>
<reference evidence="2" key="2">
    <citation type="journal article" date="2023" name="Int. J. Mol. Sci.">
        <title>De Novo Assembly and Annotation of 11 Diverse Shrub Willow (Salix) Genomes Reveals Novel Gene Organization in Sex-Linked Regions.</title>
        <authorList>
            <person name="Hyden B."/>
            <person name="Feng K."/>
            <person name="Yates T.B."/>
            <person name="Jawdy S."/>
            <person name="Cereghino C."/>
            <person name="Smart L.B."/>
            <person name="Muchero W."/>
        </authorList>
    </citation>
    <scope>NUCLEOTIDE SEQUENCE</scope>
    <source>
        <tissue evidence="2">Shoot tip</tissue>
    </source>
</reference>
<comment type="caution">
    <text evidence="2">The sequence shown here is derived from an EMBL/GenBank/DDBJ whole genome shotgun (WGS) entry which is preliminary data.</text>
</comment>
<organism evidence="2 3">
    <name type="scientific">Salix purpurea</name>
    <name type="common">Purple osier willow</name>
    <dbReference type="NCBI Taxonomy" id="77065"/>
    <lineage>
        <taxon>Eukaryota</taxon>
        <taxon>Viridiplantae</taxon>
        <taxon>Streptophyta</taxon>
        <taxon>Embryophyta</taxon>
        <taxon>Tracheophyta</taxon>
        <taxon>Spermatophyta</taxon>
        <taxon>Magnoliopsida</taxon>
        <taxon>eudicotyledons</taxon>
        <taxon>Gunneridae</taxon>
        <taxon>Pentapetalae</taxon>
        <taxon>rosids</taxon>
        <taxon>fabids</taxon>
        <taxon>Malpighiales</taxon>
        <taxon>Salicaceae</taxon>
        <taxon>Saliceae</taxon>
        <taxon>Salix</taxon>
    </lineage>
</organism>
<dbReference type="PANTHER" id="PTHR36011">
    <property type="entry name" value="BAT2 DOMAIN PROTEIN"/>
    <property type="match status" value="1"/>
</dbReference>
<evidence type="ECO:0000313" key="3">
    <source>
        <dbReference type="Proteomes" id="UP001151532"/>
    </source>
</evidence>
<sequence>MTFDRCFYIYGGPEQLEELEALSNHYALLFNRRKAKLSSEEKSAYDGKLKLVQQIFSLSTDGNAAEFDKVYMIQASARLQGNFLDTYKISGFSWKFDMFYANLFTSLLFMKLFLGYQNFQ</sequence>
<name>A0A9Q0UQT2_SALPP</name>
<gene>
    <name evidence="2" type="ORF">OIU79_001811</name>
</gene>
<accession>A0A9Q0UQT2</accession>
<dbReference type="PANTHER" id="PTHR36011:SF1">
    <property type="entry name" value="BAT2 DOMAIN PROTEIN"/>
    <property type="match status" value="1"/>
</dbReference>
<dbReference type="Pfam" id="PF25074">
    <property type="entry name" value="DUF7798"/>
    <property type="match status" value="1"/>
</dbReference>
<keyword evidence="3" id="KW-1185">Reference proteome</keyword>
<dbReference type="InterPro" id="IPR056700">
    <property type="entry name" value="DUF7798"/>
</dbReference>
<evidence type="ECO:0000313" key="2">
    <source>
        <dbReference type="EMBL" id="KAJ6734615.1"/>
    </source>
</evidence>
<dbReference type="EMBL" id="JAPFFK010000011">
    <property type="protein sequence ID" value="KAJ6734615.1"/>
    <property type="molecule type" value="Genomic_DNA"/>
</dbReference>
<dbReference type="OrthoDB" id="1732167at2759"/>
<dbReference type="AlphaFoldDB" id="A0A9Q0UQT2"/>
<dbReference type="Proteomes" id="UP001151532">
    <property type="component" value="Chromosome 17"/>
</dbReference>